<evidence type="ECO:0000313" key="2">
    <source>
        <dbReference type="EMBL" id="TDW99327.1"/>
    </source>
</evidence>
<evidence type="ECO:0008006" key="4">
    <source>
        <dbReference type="Google" id="ProtNLM"/>
    </source>
</evidence>
<proteinExistence type="predicted"/>
<name>A0A4R8DNP5_9BACT</name>
<dbReference type="RefSeq" id="WP_133989924.1">
    <property type="nucleotide sequence ID" value="NZ_SODV01000001.1"/>
</dbReference>
<comment type="caution">
    <text evidence="2">The sequence shown here is derived from an EMBL/GenBank/DDBJ whole genome shotgun (WGS) entry which is preliminary data.</text>
</comment>
<protein>
    <recommendedName>
        <fullName evidence="4">Outer membrane lipoprotein-sorting protein</fullName>
    </recommendedName>
</protein>
<gene>
    <name evidence="2" type="ORF">EDB95_0336</name>
</gene>
<keyword evidence="1" id="KW-0732">Signal</keyword>
<dbReference type="Proteomes" id="UP000294498">
    <property type="component" value="Unassembled WGS sequence"/>
</dbReference>
<keyword evidence="3" id="KW-1185">Reference proteome</keyword>
<evidence type="ECO:0000313" key="3">
    <source>
        <dbReference type="Proteomes" id="UP000294498"/>
    </source>
</evidence>
<dbReference type="Gene3D" id="2.50.20.10">
    <property type="entry name" value="Lipoprotein localisation LolA/LolB/LppX"/>
    <property type="match status" value="1"/>
</dbReference>
<sequence>MQVTKWVAVTLTVLLLGGKVFAQSVDDIIAKNIDAMGGQDKLATLNTVYEETTSSIMGNDLPAKIWVVNNVGFRMEMEMMGSKMVTVVNKDKGWMINPMAGSTDPQPLPDEAVKTFARRMTLGGAFFNYKDRGYTATLVGKESVNGKDTYKIKMTKTGEPDATYYVDATTYYVDKSSTTTFMNGQSVEQDIIFTDYKKTPEGFVLPNSYTMELPQGELVTTMTKVVFNQPIDTTKFQNP</sequence>
<reference evidence="2 3" key="1">
    <citation type="submission" date="2019-03" db="EMBL/GenBank/DDBJ databases">
        <title>Genomic Encyclopedia of Type Strains, Phase IV (KMG-IV): sequencing the most valuable type-strain genomes for metagenomic binning, comparative biology and taxonomic classification.</title>
        <authorList>
            <person name="Goeker M."/>
        </authorList>
    </citation>
    <scope>NUCLEOTIDE SEQUENCE [LARGE SCALE GENOMIC DNA]</scope>
    <source>
        <strain evidence="2 3">DSM 100059</strain>
    </source>
</reference>
<dbReference type="AlphaFoldDB" id="A0A4R8DNP5"/>
<dbReference type="OrthoDB" id="128937at2"/>
<dbReference type="EMBL" id="SODV01000001">
    <property type="protein sequence ID" value="TDW99327.1"/>
    <property type="molecule type" value="Genomic_DNA"/>
</dbReference>
<feature type="signal peptide" evidence="1">
    <location>
        <begin position="1"/>
        <end position="22"/>
    </location>
</feature>
<organism evidence="2 3">
    <name type="scientific">Dinghuibacter silviterrae</name>
    <dbReference type="NCBI Taxonomy" id="1539049"/>
    <lineage>
        <taxon>Bacteria</taxon>
        <taxon>Pseudomonadati</taxon>
        <taxon>Bacteroidota</taxon>
        <taxon>Chitinophagia</taxon>
        <taxon>Chitinophagales</taxon>
        <taxon>Chitinophagaceae</taxon>
        <taxon>Dinghuibacter</taxon>
    </lineage>
</organism>
<feature type="chain" id="PRO_5020407391" description="Outer membrane lipoprotein-sorting protein" evidence="1">
    <location>
        <begin position="23"/>
        <end position="239"/>
    </location>
</feature>
<evidence type="ECO:0000256" key="1">
    <source>
        <dbReference type="SAM" id="SignalP"/>
    </source>
</evidence>
<accession>A0A4R8DNP5</accession>